<proteinExistence type="predicted"/>
<dbReference type="AlphaFoldDB" id="G4TUX4"/>
<keyword evidence="2" id="KW-1185">Reference proteome</keyword>
<evidence type="ECO:0000313" key="1">
    <source>
        <dbReference type="EMBL" id="CCA75117.1"/>
    </source>
</evidence>
<evidence type="ECO:0000313" key="2">
    <source>
        <dbReference type="Proteomes" id="UP000007148"/>
    </source>
</evidence>
<accession>G4TUX4</accession>
<dbReference type="HOGENOM" id="CLU_2528293_0_0_1"/>
<dbReference type="EMBL" id="CAFZ01000400">
    <property type="protein sequence ID" value="CCA75117.1"/>
    <property type="molecule type" value="Genomic_DNA"/>
</dbReference>
<dbReference type="Gene3D" id="1.10.510.10">
    <property type="entry name" value="Transferase(Phosphotransferase) domain 1"/>
    <property type="match status" value="1"/>
</dbReference>
<reference evidence="1 2" key="1">
    <citation type="journal article" date="2011" name="PLoS Pathog.">
        <title>Endophytic Life Strategies Decoded by Genome and Transcriptome Analyses of the Mutualistic Root Symbiont Piriformospora indica.</title>
        <authorList>
            <person name="Zuccaro A."/>
            <person name="Lahrmann U."/>
            <person name="Guldener U."/>
            <person name="Langen G."/>
            <person name="Pfiffi S."/>
            <person name="Biedenkopf D."/>
            <person name="Wong P."/>
            <person name="Samans B."/>
            <person name="Grimm C."/>
            <person name="Basiewicz M."/>
            <person name="Murat C."/>
            <person name="Martin F."/>
            <person name="Kogel K.H."/>
        </authorList>
    </citation>
    <scope>NUCLEOTIDE SEQUENCE [LARGE SCALE GENOMIC DNA]</scope>
    <source>
        <strain evidence="1 2">DSM 11827</strain>
    </source>
</reference>
<dbReference type="Proteomes" id="UP000007148">
    <property type="component" value="Unassembled WGS sequence"/>
</dbReference>
<evidence type="ECO:0008006" key="3">
    <source>
        <dbReference type="Google" id="ProtNLM"/>
    </source>
</evidence>
<name>G4TUX4_SERID</name>
<organism evidence="1 2">
    <name type="scientific">Serendipita indica (strain DSM 11827)</name>
    <name type="common">Root endophyte fungus</name>
    <name type="synonym">Piriformospora indica</name>
    <dbReference type="NCBI Taxonomy" id="1109443"/>
    <lineage>
        <taxon>Eukaryota</taxon>
        <taxon>Fungi</taxon>
        <taxon>Dikarya</taxon>
        <taxon>Basidiomycota</taxon>
        <taxon>Agaricomycotina</taxon>
        <taxon>Agaricomycetes</taxon>
        <taxon>Sebacinales</taxon>
        <taxon>Serendipitaceae</taxon>
        <taxon>Serendipita</taxon>
    </lineage>
</organism>
<sequence>MRQFLYLKLPFADRTTVPSIIAAGYNHIPPARQSQADQSILGSLTPHFWALAESCWDEEPEKRPDISYFCEQIDLAFHAIEFAY</sequence>
<comment type="caution">
    <text evidence="1">The sequence shown here is derived from an EMBL/GenBank/DDBJ whole genome shotgun (WGS) entry which is preliminary data.</text>
</comment>
<gene>
    <name evidence="1" type="ORF">PIIN_09101</name>
</gene>
<protein>
    <recommendedName>
        <fullName evidence="3">Serine-threonine/tyrosine-protein kinase catalytic domain-containing protein</fullName>
    </recommendedName>
</protein>
<dbReference type="InParanoid" id="G4TUX4"/>
<dbReference type="OrthoDB" id="4062651at2759"/>